<gene>
    <name evidence="2" type="ORF">F3087_15855</name>
</gene>
<evidence type="ECO:0000313" key="2">
    <source>
        <dbReference type="EMBL" id="KAA8888744.1"/>
    </source>
</evidence>
<dbReference type="SUPFAM" id="SSF56112">
    <property type="entry name" value="Protein kinase-like (PK-like)"/>
    <property type="match status" value="1"/>
</dbReference>
<proteinExistence type="predicted"/>
<keyword evidence="3" id="KW-1185">Reference proteome</keyword>
<dbReference type="Pfam" id="PF01636">
    <property type="entry name" value="APH"/>
    <property type="match status" value="1"/>
</dbReference>
<dbReference type="OrthoDB" id="3806873at2"/>
<evidence type="ECO:0000259" key="1">
    <source>
        <dbReference type="Pfam" id="PF01636"/>
    </source>
</evidence>
<organism evidence="2 3">
    <name type="scientific">Nocardia colli</name>
    <dbReference type="NCBI Taxonomy" id="2545717"/>
    <lineage>
        <taxon>Bacteria</taxon>
        <taxon>Bacillati</taxon>
        <taxon>Actinomycetota</taxon>
        <taxon>Actinomycetes</taxon>
        <taxon>Mycobacteriales</taxon>
        <taxon>Nocardiaceae</taxon>
        <taxon>Nocardia</taxon>
    </lineage>
</organism>
<evidence type="ECO:0000313" key="3">
    <source>
        <dbReference type="Proteomes" id="UP000323876"/>
    </source>
</evidence>
<reference evidence="2 3" key="1">
    <citation type="submission" date="2019-09" db="EMBL/GenBank/DDBJ databases">
        <authorList>
            <person name="Wang X."/>
        </authorList>
    </citation>
    <scope>NUCLEOTIDE SEQUENCE [LARGE SCALE GENOMIC DNA]</scope>
    <source>
        <strain evidence="2 3">CICC 11023</strain>
    </source>
</reference>
<comment type="caution">
    <text evidence="2">The sequence shown here is derived from an EMBL/GenBank/DDBJ whole genome shotgun (WGS) entry which is preliminary data.</text>
</comment>
<dbReference type="Proteomes" id="UP000323876">
    <property type="component" value="Unassembled WGS sequence"/>
</dbReference>
<accession>A0A5N0EKF3</accession>
<sequence length="288" mass="32031">MIDLRVRTGGQLSSVYEVRCAEPATSVIVKVYAEQWRWKQAKEVFVYRLLRAHEVGPVPEILRVEPDTGVLGCAFTVLTMLPGQPLSQVSAYFDDAQLAHVYRQVGATLSAIHRIEQSSYGYLTTRILDPEPDNTAYMTRQFTKKLNEFAELGGDSALHAGIHAYVANRVGLFRRCTVPVLCHNDLHEGNVLVGQVAGHWTMTGFIDVENALAGDPLLDLAKTDYYSVHGNPVKRAAVIDGYGELPEDWSATSALYRLYHALELWDWFASIGDKAPLPGIADDIRQMI</sequence>
<dbReference type="GO" id="GO:0016740">
    <property type="term" value="F:transferase activity"/>
    <property type="evidence" value="ECO:0007669"/>
    <property type="project" value="UniProtKB-KW"/>
</dbReference>
<name>A0A5N0EKF3_9NOCA</name>
<dbReference type="InterPro" id="IPR051678">
    <property type="entry name" value="AGP_Transferase"/>
</dbReference>
<dbReference type="AlphaFoldDB" id="A0A5N0EKF3"/>
<feature type="domain" description="Aminoglycoside phosphotransferase" evidence="1">
    <location>
        <begin position="4"/>
        <end position="251"/>
    </location>
</feature>
<dbReference type="Gene3D" id="3.30.200.150">
    <property type="match status" value="1"/>
</dbReference>
<dbReference type="EMBL" id="VXLC01000004">
    <property type="protein sequence ID" value="KAA8888744.1"/>
    <property type="molecule type" value="Genomic_DNA"/>
</dbReference>
<dbReference type="Gene3D" id="3.90.1200.10">
    <property type="match status" value="1"/>
</dbReference>
<protein>
    <submittedName>
        <fullName evidence="2">Aminoglycoside phosphotransferase family protein</fullName>
    </submittedName>
</protein>
<dbReference type="PIRSF" id="PIRSF000707">
    <property type="entry name" value="Hygromycin-B_kinase"/>
    <property type="match status" value="1"/>
</dbReference>
<keyword evidence="2" id="KW-0808">Transferase</keyword>
<dbReference type="InterPro" id="IPR016259">
    <property type="entry name" value="Hygromycin-B_Kinase"/>
</dbReference>
<dbReference type="InterPro" id="IPR002575">
    <property type="entry name" value="Aminoglycoside_PTrfase"/>
</dbReference>
<dbReference type="InterPro" id="IPR011009">
    <property type="entry name" value="Kinase-like_dom_sf"/>
</dbReference>
<dbReference type="PANTHER" id="PTHR21310:SF15">
    <property type="entry name" value="AMINOGLYCOSIDE PHOSPHOTRANSFERASE DOMAIN-CONTAINING PROTEIN"/>
    <property type="match status" value="1"/>
</dbReference>
<dbReference type="PANTHER" id="PTHR21310">
    <property type="entry name" value="AMINOGLYCOSIDE PHOSPHOTRANSFERASE-RELATED-RELATED"/>
    <property type="match status" value="1"/>
</dbReference>